<dbReference type="Proteomes" id="UP000271937">
    <property type="component" value="Unassembled WGS sequence"/>
</dbReference>
<proteinExistence type="predicted"/>
<accession>A0A3P3WHG3</accession>
<reference evidence="1 2" key="1">
    <citation type="submission" date="2018-11" db="EMBL/GenBank/DDBJ databases">
        <title>Flavobacterium sp. nov., YIM 102600 draft genome.</title>
        <authorList>
            <person name="Li G."/>
            <person name="Jiang Y."/>
        </authorList>
    </citation>
    <scope>NUCLEOTIDE SEQUENCE [LARGE SCALE GENOMIC DNA]</scope>
    <source>
        <strain evidence="1 2">YIM 102600</strain>
    </source>
</reference>
<evidence type="ECO:0000313" key="2">
    <source>
        <dbReference type="Proteomes" id="UP000271937"/>
    </source>
</evidence>
<dbReference type="RefSeq" id="WP_125012329.1">
    <property type="nucleotide sequence ID" value="NZ_RQVR01000006.1"/>
</dbReference>
<gene>
    <name evidence="1" type="ORF">EG849_06820</name>
</gene>
<dbReference type="AlphaFoldDB" id="A0A3P3WHG3"/>
<dbReference type="EMBL" id="RQVR01000006">
    <property type="protein sequence ID" value="RRJ92123.1"/>
    <property type="molecule type" value="Genomic_DNA"/>
</dbReference>
<sequence>MEKIKELIKLLLADFELENEEEIIENLKLAKENPEEYLKENDAEWLQEFAPEDALQFAITNEIFDFIIIGDKIDEIHELIVDEFEGDFPEYPYELKLNTTDYLQWVSKQIDENYPELELIEFGDSFGDSIQLMLVLKEDVARIKELCAEFIIRCNTTDEILKM</sequence>
<evidence type="ECO:0000313" key="1">
    <source>
        <dbReference type="EMBL" id="RRJ92123.1"/>
    </source>
</evidence>
<keyword evidence="2" id="KW-1185">Reference proteome</keyword>
<dbReference type="OrthoDB" id="1349918at2"/>
<organism evidence="1 2">
    <name type="scientific">Flavobacterium macacae</name>
    <dbReference type="NCBI Taxonomy" id="2488993"/>
    <lineage>
        <taxon>Bacteria</taxon>
        <taxon>Pseudomonadati</taxon>
        <taxon>Bacteroidota</taxon>
        <taxon>Flavobacteriia</taxon>
        <taxon>Flavobacteriales</taxon>
        <taxon>Flavobacteriaceae</taxon>
        <taxon>Flavobacterium</taxon>
    </lineage>
</organism>
<comment type="caution">
    <text evidence="1">The sequence shown here is derived from an EMBL/GenBank/DDBJ whole genome shotgun (WGS) entry which is preliminary data.</text>
</comment>
<name>A0A3P3WHG3_9FLAO</name>
<protein>
    <submittedName>
        <fullName evidence="1">Uncharacterized protein</fullName>
    </submittedName>
</protein>